<evidence type="ECO:0000256" key="8">
    <source>
        <dbReference type="PROSITE-ProRule" id="PRU00169"/>
    </source>
</evidence>
<keyword evidence="2 8" id="KW-0597">Phosphoprotein</keyword>
<evidence type="ECO:0000256" key="6">
    <source>
        <dbReference type="ARBA" id="ARBA00023163"/>
    </source>
</evidence>
<comment type="caution">
    <text evidence="10">The sequence shown here is derived from an EMBL/GenBank/DDBJ whole genome shotgun (WGS) entry which is preliminary data.</text>
</comment>
<evidence type="ECO:0000256" key="7">
    <source>
        <dbReference type="ARBA" id="ARBA00024867"/>
    </source>
</evidence>
<dbReference type="RefSeq" id="WP_406768821.1">
    <property type="nucleotide sequence ID" value="NZ_JBJHZZ010000002.1"/>
</dbReference>
<keyword evidence="5" id="KW-0238">DNA-binding</keyword>
<dbReference type="SMART" id="SM00448">
    <property type="entry name" value="REC"/>
    <property type="match status" value="1"/>
</dbReference>
<dbReference type="EMBL" id="JBJHZZ010000002">
    <property type="protein sequence ID" value="MFL0246348.1"/>
    <property type="molecule type" value="Genomic_DNA"/>
</dbReference>
<dbReference type="PANTHER" id="PTHR48111:SF1">
    <property type="entry name" value="TWO-COMPONENT RESPONSE REGULATOR ORR33"/>
    <property type="match status" value="1"/>
</dbReference>
<dbReference type="InterPro" id="IPR011006">
    <property type="entry name" value="CheY-like_superfamily"/>
</dbReference>
<evidence type="ECO:0000256" key="4">
    <source>
        <dbReference type="ARBA" id="ARBA00023015"/>
    </source>
</evidence>
<comment type="function">
    <text evidence="7">May play the central regulatory role in sporulation. It may be an element of the effector pathway responsible for the activation of sporulation genes in response to nutritional stress. Spo0A may act in concert with spo0H (a sigma factor) to control the expression of some genes that are critical to the sporulation process.</text>
</comment>
<reference evidence="10 11" key="1">
    <citation type="submission" date="2024-11" db="EMBL/GenBank/DDBJ databases">
        <authorList>
            <person name="Heng Y.C."/>
            <person name="Lim A.C.H."/>
            <person name="Lee J.K.Y."/>
            <person name="Kittelmann S."/>
        </authorList>
    </citation>
    <scope>NUCLEOTIDE SEQUENCE [LARGE SCALE GENOMIC DNA]</scope>
    <source>
        <strain evidence="10 11">WILCCON 0185</strain>
    </source>
</reference>
<dbReference type="InterPro" id="IPR039420">
    <property type="entry name" value="WalR-like"/>
</dbReference>
<evidence type="ECO:0000256" key="3">
    <source>
        <dbReference type="ARBA" id="ARBA00023012"/>
    </source>
</evidence>
<name>A0ABW8T1I0_9CLOT</name>
<feature type="modified residue" description="4-aspartylphosphate" evidence="8">
    <location>
        <position position="52"/>
    </location>
</feature>
<keyword evidence="6" id="KW-0804">Transcription</keyword>
<dbReference type="InterPro" id="IPR001789">
    <property type="entry name" value="Sig_transdc_resp-reg_receiver"/>
</dbReference>
<dbReference type="Gene3D" id="3.40.50.2300">
    <property type="match status" value="1"/>
</dbReference>
<evidence type="ECO:0000256" key="5">
    <source>
        <dbReference type="ARBA" id="ARBA00023125"/>
    </source>
</evidence>
<proteinExistence type="predicted"/>
<dbReference type="PANTHER" id="PTHR48111">
    <property type="entry name" value="REGULATOR OF RPOS"/>
    <property type="match status" value="1"/>
</dbReference>
<organism evidence="10 11">
    <name type="scientific">Candidatus Clostridium stratigraminis</name>
    <dbReference type="NCBI Taxonomy" id="3381661"/>
    <lineage>
        <taxon>Bacteria</taxon>
        <taxon>Bacillati</taxon>
        <taxon>Bacillota</taxon>
        <taxon>Clostridia</taxon>
        <taxon>Eubacteriales</taxon>
        <taxon>Clostridiaceae</taxon>
        <taxon>Clostridium</taxon>
    </lineage>
</organism>
<dbReference type="SUPFAM" id="SSF52172">
    <property type="entry name" value="CheY-like"/>
    <property type="match status" value="1"/>
</dbReference>
<sequence>MKKVLVIDDTKNIKLLLTTCLEYSGYKVFTASNGIEALDIIGNEKVDLIFLDIKMPEISGTEVLRRMRGIGIETPVIIMTAFGTVKNAVECTKLGAVAYLQKPFTAEKVRNVLSEVEPYLEGGTTSTEKHIKKVKELLEIGELEEAFNLLKKALSENVNNGEIYELLGKVYKLRGDLKDSERFYNISNNLNNSNRKREQQDLKLRL</sequence>
<evidence type="ECO:0000256" key="1">
    <source>
        <dbReference type="ARBA" id="ARBA00018672"/>
    </source>
</evidence>
<feature type="domain" description="Response regulatory" evidence="9">
    <location>
        <begin position="3"/>
        <end position="117"/>
    </location>
</feature>
<evidence type="ECO:0000313" key="10">
    <source>
        <dbReference type="EMBL" id="MFL0246348.1"/>
    </source>
</evidence>
<evidence type="ECO:0000256" key="2">
    <source>
        <dbReference type="ARBA" id="ARBA00022553"/>
    </source>
</evidence>
<accession>A0ABW8T1I0</accession>
<keyword evidence="4" id="KW-0805">Transcription regulation</keyword>
<keyword evidence="3" id="KW-0902">Two-component regulatory system</keyword>
<dbReference type="Proteomes" id="UP001623591">
    <property type="component" value="Unassembled WGS sequence"/>
</dbReference>
<gene>
    <name evidence="10" type="ORF">ACJDUG_05050</name>
</gene>
<evidence type="ECO:0000259" key="9">
    <source>
        <dbReference type="PROSITE" id="PS50110"/>
    </source>
</evidence>
<dbReference type="Pfam" id="PF00072">
    <property type="entry name" value="Response_reg"/>
    <property type="match status" value="1"/>
</dbReference>
<evidence type="ECO:0000313" key="11">
    <source>
        <dbReference type="Proteomes" id="UP001623591"/>
    </source>
</evidence>
<dbReference type="InterPro" id="IPR011990">
    <property type="entry name" value="TPR-like_helical_dom_sf"/>
</dbReference>
<protein>
    <recommendedName>
        <fullName evidence="1">Stage 0 sporulation protein A homolog</fullName>
    </recommendedName>
</protein>
<dbReference type="PROSITE" id="PS50110">
    <property type="entry name" value="RESPONSE_REGULATORY"/>
    <property type="match status" value="1"/>
</dbReference>
<keyword evidence="11" id="KW-1185">Reference proteome</keyword>
<dbReference type="Gene3D" id="1.25.40.10">
    <property type="entry name" value="Tetratricopeptide repeat domain"/>
    <property type="match status" value="1"/>
</dbReference>
<dbReference type="SUPFAM" id="SSF48452">
    <property type="entry name" value="TPR-like"/>
    <property type="match status" value="1"/>
</dbReference>